<comment type="caution">
    <text evidence="4">The sequence shown here is derived from an EMBL/GenBank/DDBJ whole genome shotgun (WGS) entry which is preliminary data.</text>
</comment>
<feature type="repeat" description="ANK" evidence="3">
    <location>
        <begin position="113"/>
        <end position="137"/>
    </location>
</feature>
<dbReference type="PROSITE" id="PS50297">
    <property type="entry name" value="ANK_REP_REGION"/>
    <property type="match status" value="1"/>
</dbReference>
<evidence type="ECO:0000256" key="1">
    <source>
        <dbReference type="ARBA" id="ARBA00022737"/>
    </source>
</evidence>
<feature type="repeat" description="ANK" evidence="3">
    <location>
        <begin position="12"/>
        <end position="40"/>
    </location>
</feature>
<dbReference type="Pfam" id="PF00023">
    <property type="entry name" value="Ank"/>
    <property type="match status" value="1"/>
</dbReference>
<dbReference type="EMBL" id="JARIHO010000019">
    <property type="protein sequence ID" value="KAJ7347446.1"/>
    <property type="molecule type" value="Genomic_DNA"/>
</dbReference>
<dbReference type="SMART" id="SM00248">
    <property type="entry name" value="ANK"/>
    <property type="match status" value="5"/>
</dbReference>
<evidence type="ECO:0000313" key="5">
    <source>
        <dbReference type="Proteomes" id="UP001218218"/>
    </source>
</evidence>
<dbReference type="AlphaFoldDB" id="A0AAD7A156"/>
<dbReference type="Pfam" id="PF12796">
    <property type="entry name" value="Ank_2"/>
    <property type="match status" value="1"/>
</dbReference>
<keyword evidence="5" id="KW-1185">Reference proteome</keyword>
<sequence>MLFEGGGYWGRALQTASSIGRRDIVELLLEHGANVHARGDRHGCAIQAAVYGANLDIVSSNCISAVEFSNIGLAQGKEYGTSLQVAAHGGNLKIVQLLLEHGANVNAPGRRAATYNGHENIVKLVLDQGADVNTAGEHRGRPRSRLLCLWGSYVEIVKVLLERGANVSVKRSFFSPSWLHYRSALQIAVDKPFKEIVKVLLDSGATPLSHKESIG</sequence>
<reference evidence="4" key="1">
    <citation type="submission" date="2023-03" db="EMBL/GenBank/DDBJ databases">
        <title>Massive genome expansion in bonnet fungi (Mycena s.s.) driven by repeated elements and novel gene families across ecological guilds.</title>
        <authorList>
            <consortium name="Lawrence Berkeley National Laboratory"/>
            <person name="Harder C.B."/>
            <person name="Miyauchi S."/>
            <person name="Viragh M."/>
            <person name="Kuo A."/>
            <person name="Thoen E."/>
            <person name="Andreopoulos B."/>
            <person name="Lu D."/>
            <person name="Skrede I."/>
            <person name="Drula E."/>
            <person name="Henrissat B."/>
            <person name="Morin E."/>
            <person name="Kohler A."/>
            <person name="Barry K."/>
            <person name="LaButti K."/>
            <person name="Morin E."/>
            <person name="Salamov A."/>
            <person name="Lipzen A."/>
            <person name="Mereny Z."/>
            <person name="Hegedus B."/>
            <person name="Baldrian P."/>
            <person name="Stursova M."/>
            <person name="Weitz H."/>
            <person name="Taylor A."/>
            <person name="Grigoriev I.V."/>
            <person name="Nagy L.G."/>
            <person name="Martin F."/>
            <person name="Kauserud H."/>
        </authorList>
    </citation>
    <scope>NUCLEOTIDE SEQUENCE</scope>
    <source>
        <strain evidence="4">CBHHK002</strain>
    </source>
</reference>
<dbReference type="InterPro" id="IPR002110">
    <property type="entry name" value="Ankyrin_rpt"/>
</dbReference>
<name>A0AAD7A156_9AGAR</name>
<keyword evidence="1" id="KW-0677">Repeat</keyword>
<keyword evidence="2 3" id="KW-0040">ANK repeat</keyword>
<evidence type="ECO:0000313" key="4">
    <source>
        <dbReference type="EMBL" id="KAJ7347446.1"/>
    </source>
</evidence>
<dbReference type="Gene3D" id="1.25.40.20">
    <property type="entry name" value="Ankyrin repeat-containing domain"/>
    <property type="match status" value="3"/>
</dbReference>
<evidence type="ECO:0000256" key="3">
    <source>
        <dbReference type="PROSITE-ProRule" id="PRU00023"/>
    </source>
</evidence>
<dbReference type="SUPFAM" id="SSF48403">
    <property type="entry name" value="Ankyrin repeat"/>
    <property type="match status" value="1"/>
</dbReference>
<evidence type="ECO:0000256" key="2">
    <source>
        <dbReference type="ARBA" id="ARBA00023043"/>
    </source>
</evidence>
<dbReference type="Proteomes" id="UP001218218">
    <property type="component" value="Unassembled WGS sequence"/>
</dbReference>
<dbReference type="InterPro" id="IPR036770">
    <property type="entry name" value="Ankyrin_rpt-contain_sf"/>
</dbReference>
<dbReference type="PANTHER" id="PTHR24198:SF165">
    <property type="entry name" value="ANKYRIN REPEAT-CONTAINING PROTEIN-RELATED"/>
    <property type="match status" value="1"/>
</dbReference>
<dbReference type="PANTHER" id="PTHR24198">
    <property type="entry name" value="ANKYRIN REPEAT AND PROTEIN KINASE DOMAIN-CONTAINING PROTEIN"/>
    <property type="match status" value="1"/>
</dbReference>
<accession>A0AAD7A156</accession>
<protein>
    <submittedName>
        <fullName evidence="4">Ankyrin repeat-containing domain protein</fullName>
    </submittedName>
</protein>
<proteinExistence type="predicted"/>
<organism evidence="4 5">
    <name type="scientific">Mycena albidolilacea</name>
    <dbReference type="NCBI Taxonomy" id="1033008"/>
    <lineage>
        <taxon>Eukaryota</taxon>
        <taxon>Fungi</taxon>
        <taxon>Dikarya</taxon>
        <taxon>Basidiomycota</taxon>
        <taxon>Agaricomycotina</taxon>
        <taxon>Agaricomycetes</taxon>
        <taxon>Agaricomycetidae</taxon>
        <taxon>Agaricales</taxon>
        <taxon>Marasmiineae</taxon>
        <taxon>Mycenaceae</taxon>
        <taxon>Mycena</taxon>
    </lineage>
</organism>
<feature type="repeat" description="ANK" evidence="3">
    <location>
        <begin position="78"/>
        <end position="110"/>
    </location>
</feature>
<dbReference type="PROSITE" id="PS50088">
    <property type="entry name" value="ANK_REPEAT"/>
    <property type="match status" value="3"/>
</dbReference>
<gene>
    <name evidence="4" type="ORF">DFH08DRAFT_699762</name>
</gene>